<evidence type="ECO:0008006" key="3">
    <source>
        <dbReference type="Google" id="ProtNLM"/>
    </source>
</evidence>
<comment type="caution">
    <text evidence="1">The sequence shown here is derived from an EMBL/GenBank/DDBJ whole genome shotgun (WGS) entry which is preliminary data.</text>
</comment>
<dbReference type="RefSeq" id="WP_139100607.1">
    <property type="nucleotide sequence ID" value="NZ_VDFW01000050.1"/>
</dbReference>
<dbReference type="AlphaFoldDB" id="A0A5C4LPJ2"/>
<name>A0A5C4LPJ2_9PSEU</name>
<evidence type="ECO:0000313" key="2">
    <source>
        <dbReference type="Proteomes" id="UP000305546"/>
    </source>
</evidence>
<dbReference type="OrthoDB" id="3694660at2"/>
<dbReference type="EMBL" id="VDFW01000050">
    <property type="protein sequence ID" value="TNC19423.1"/>
    <property type="molecule type" value="Genomic_DNA"/>
</dbReference>
<sequence length="161" mass="17703">MSTRRHQPPPQRPSEQLISALVPDFAARQTEPVRLPDLPAPHAGQHSKSDMVVGMARVDRTGRVRERSVFDALGWRPGQRLWLESRGEVIVLVADPTGHHRVDTRGAVTLPAAARQMCGIDRGPALVLTGIPREHTLLVYAAATLTRLLADFHHEILGGSR</sequence>
<dbReference type="Proteomes" id="UP000305546">
    <property type="component" value="Unassembled WGS sequence"/>
</dbReference>
<accession>A0A5C4LPJ2</accession>
<evidence type="ECO:0000313" key="1">
    <source>
        <dbReference type="EMBL" id="TNC19423.1"/>
    </source>
</evidence>
<gene>
    <name evidence="1" type="ORF">FG385_32315</name>
</gene>
<proteinExistence type="predicted"/>
<reference evidence="1 2" key="1">
    <citation type="submission" date="2019-06" db="EMBL/GenBank/DDBJ databases">
        <title>Amycolatopsis alkalitolerans sp. nov., isolated from Gastrodia elata Blume.</title>
        <authorList>
            <person name="Narsing Rao M.P."/>
            <person name="Li W.J."/>
        </authorList>
    </citation>
    <scope>NUCLEOTIDE SEQUENCE [LARGE SCALE GENOMIC DNA]</scope>
    <source>
        <strain evidence="1 2">SYSUP0005</strain>
    </source>
</reference>
<keyword evidence="2" id="KW-1185">Reference proteome</keyword>
<organism evidence="1 2">
    <name type="scientific">Amycolatopsis alkalitolerans</name>
    <dbReference type="NCBI Taxonomy" id="2547244"/>
    <lineage>
        <taxon>Bacteria</taxon>
        <taxon>Bacillati</taxon>
        <taxon>Actinomycetota</taxon>
        <taxon>Actinomycetes</taxon>
        <taxon>Pseudonocardiales</taxon>
        <taxon>Pseudonocardiaceae</taxon>
        <taxon>Amycolatopsis</taxon>
    </lineage>
</organism>
<protein>
    <recommendedName>
        <fullName evidence="3">AbrB/MazE/SpoVT family DNA-binding domain-containing protein</fullName>
    </recommendedName>
</protein>